<dbReference type="EMBL" id="LXQA010002157">
    <property type="protein sequence ID" value="MCH81323.1"/>
    <property type="molecule type" value="Genomic_DNA"/>
</dbReference>
<gene>
    <name evidence="1" type="ORF">A2U01_0002108</name>
</gene>
<dbReference type="AlphaFoldDB" id="A0A392M2S0"/>
<evidence type="ECO:0000313" key="2">
    <source>
        <dbReference type="Proteomes" id="UP000265520"/>
    </source>
</evidence>
<organism evidence="1 2">
    <name type="scientific">Trifolium medium</name>
    <dbReference type="NCBI Taxonomy" id="97028"/>
    <lineage>
        <taxon>Eukaryota</taxon>
        <taxon>Viridiplantae</taxon>
        <taxon>Streptophyta</taxon>
        <taxon>Embryophyta</taxon>
        <taxon>Tracheophyta</taxon>
        <taxon>Spermatophyta</taxon>
        <taxon>Magnoliopsida</taxon>
        <taxon>eudicotyledons</taxon>
        <taxon>Gunneridae</taxon>
        <taxon>Pentapetalae</taxon>
        <taxon>rosids</taxon>
        <taxon>fabids</taxon>
        <taxon>Fabales</taxon>
        <taxon>Fabaceae</taxon>
        <taxon>Papilionoideae</taxon>
        <taxon>50 kb inversion clade</taxon>
        <taxon>NPAAA clade</taxon>
        <taxon>Hologalegina</taxon>
        <taxon>IRL clade</taxon>
        <taxon>Trifolieae</taxon>
        <taxon>Trifolium</taxon>
    </lineage>
</organism>
<keyword evidence="2" id="KW-1185">Reference proteome</keyword>
<protein>
    <submittedName>
        <fullName evidence="1">Callose synthase 9-like</fullName>
    </submittedName>
</protein>
<dbReference type="Proteomes" id="UP000265520">
    <property type="component" value="Unassembled WGS sequence"/>
</dbReference>
<reference evidence="1 2" key="1">
    <citation type="journal article" date="2018" name="Front. Plant Sci.">
        <title>Red Clover (Trifolium pratense) and Zigzag Clover (T. medium) - A Picture of Genomic Similarities and Differences.</title>
        <authorList>
            <person name="Dluhosova J."/>
            <person name="Istvanek J."/>
            <person name="Nedelnik J."/>
            <person name="Repkova J."/>
        </authorList>
    </citation>
    <scope>NUCLEOTIDE SEQUENCE [LARGE SCALE GENOMIC DNA]</scope>
    <source>
        <strain evidence="2">cv. 10/8</strain>
        <tissue evidence="1">Leaf</tissue>
    </source>
</reference>
<comment type="caution">
    <text evidence="1">The sequence shown here is derived from an EMBL/GenBank/DDBJ whole genome shotgun (WGS) entry which is preliminary data.</text>
</comment>
<name>A0A392M2S0_9FABA</name>
<evidence type="ECO:0000313" key="1">
    <source>
        <dbReference type="EMBL" id="MCH81323.1"/>
    </source>
</evidence>
<sequence>MAREMDEILRQQIAQTANSCTSENGVSFLDHVIFPLYDIISAALTACRVGPVKTRRHTIMKKAKGRGTYVCVGGASVVHMNDGELHCQAARDC</sequence>
<accession>A0A392M2S0</accession>
<proteinExistence type="predicted"/>